<sequence length="337" mass="36016">MANIRDVAKKAGVSVATVSRVMTGDAPVNEQTRRRVERAMATLDYAPNAFARSLAFNRSFSVGLLISHLAGPFIGRLLTTVETTLRDRQMSLIVASGQSDAEQEQAAIHFLLSKRCDGLLVHADGMSDAALGKLADRVPLVVLNRHVDALADQCVVADNVLGGYLATRHLIDLGHQRIACLTGSLFKQDAHHRLAGFQRAMDEAGLDVPEGAVVEGNFTEASGAAGVRTLHERGVAFTGLVTGNDEMAISAMGALRAQGYALPHDISVVGYDDEMYARHMVPSLTTIHAPVEEMANYGVQLITALIDQPEQAIAHQNFPPRLVVRGSTAPPAKVGLT</sequence>
<keyword evidence="3" id="KW-0804">Transcription</keyword>
<dbReference type="PROSITE" id="PS50932">
    <property type="entry name" value="HTH_LACI_2"/>
    <property type="match status" value="1"/>
</dbReference>
<feature type="domain" description="HTH lacI-type" evidence="4">
    <location>
        <begin position="2"/>
        <end position="56"/>
    </location>
</feature>
<dbReference type="InterPro" id="IPR028082">
    <property type="entry name" value="Peripla_BP_I"/>
</dbReference>
<keyword evidence="6" id="KW-1185">Reference proteome</keyword>
<accession>A0ABU1GB74</accession>
<dbReference type="Proteomes" id="UP001269267">
    <property type="component" value="Unassembled WGS sequence"/>
</dbReference>
<keyword evidence="1" id="KW-0805">Transcription regulation</keyword>
<name>A0ABU1GB74_9GAMM</name>
<evidence type="ECO:0000313" key="6">
    <source>
        <dbReference type="Proteomes" id="UP001269267"/>
    </source>
</evidence>
<dbReference type="Pfam" id="PF13377">
    <property type="entry name" value="Peripla_BP_3"/>
    <property type="match status" value="1"/>
</dbReference>
<dbReference type="Gene3D" id="1.10.260.40">
    <property type="entry name" value="lambda repressor-like DNA-binding domains"/>
    <property type="match status" value="1"/>
</dbReference>
<keyword evidence="2 5" id="KW-0238">DNA-binding</keyword>
<evidence type="ECO:0000259" key="4">
    <source>
        <dbReference type="PROSITE" id="PS50932"/>
    </source>
</evidence>
<reference evidence="5 6" key="1">
    <citation type="submission" date="2023-04" db="EMBL/GenBank/DDBJ databases">
        <title>A long-awaited taxogenomic arrangement of the family Halomonadaceae.</title>
        <authorList>
            <person name="De La Haba R."/>
            <person name="Chuvochina M."/>
            <person name="Wittouck S."/>
            <person name="Arahal D.R."/>
            <person name="Sanchez-Porro C."/>
            <person name="Hugenholtz P."/>
            <person name="Ventosa A."/>
        </authorList>
    </citation>
    <scope>NUCLEOTIDE SEQUENCE [LARGE SCALE GENOMIC DNA]</scope>
    <source>
        <strain evidence="5 6">DSM 18042</strain>
    </source>
</reference>
<dbReference type="InterPro" id="IPR010982">
    <property type="entry name" value="Lambda_DNA-bd_dom_sf"/>
</dbReference>
<dbReference type="CDD" id="cd06270">
    <property type="entry name" value="PBP1_GalS-like"/>
    <property type="match status" value="1"/>
</dbReference>
<gene>
    <name evidence="5" type="ORF">QC815_05170</name>
</gene>
<comment type="caution">
    <text evidence="5">The sequence shown here is derived from an EMBL/GenBank/DDBJ whole genome shotgun (WGS) entry which is preliminary data.</text>
</comment>
<dbReference type="CDD" id="cd01392">
    <property type="entry name" value="HTH_LacI"/>
    <property type="match status" value="1"/>
</dbReference>
<proteinExistence type="predicted"/>
<dbReference type="SUPFAM" id="SSF47413">
    <property type="entry name" value="lambda repressor-like DNA-binding domains"/>
    <property type="match status" value="1"/>
</dbReference>
<dbReference type="InterPro" id="IPR046335">
    <property type="entry name" value="LacI/GalR-like_sensor"/>
</dbReference>
<dbReference type="EMBL" id="JARWAI010000003">
    <property type="protein sequence ID" value="MDR5874309.1"/>
    <property type="molecule type" value="Genomic_DNA"/>
</dbReference>
<protein>
    <submittedName>
        <fullName evidence="5">LacI family DNA-binding transcriptional regulator</fullName>
    </submittedName>
</protein>
<dbReference type="PROSITE" id="PS00356">
    <property type="entry name" value="HTH_LACI_1"/>
    <property type="match status" value="1"/>
</dbReference>
<evidence type="ECO:0000256" key="3">
    <source>
        <dbReference type="ARBA" id="ARBA00023163"/>
    </source>
</evidence>
<dbReference type="PANTHER" id="PTHR30146">
    <property type="entry name" value="LACI-RELATED TRANSCRIPTIONAL REPRESSOR"/>
    <property type="match status" value="1"/>
</dbReference>
<organism evidence="5 6">
    <name type="scientific">Vreelandella gomseomensis</name>
    <dbReference type="NCBI Taxonomy" id="370766"/>
    <lineage>
        <taxon>Bacteria</taxon>
        <taxon>Pseudomonadati</taxon>
        <taxon>Pseudomonadota</taxon>
        <taxon>Gammaproteobacteria</taxon>
        <taxon>Oceanospirillales</taxon>
        <taxon>Halomonadaceae</taxon>
        <taxon>Vreelandella</taxon>
    </lineage>
</organism>
<dbReference type="SMART" id="SM00354">
    <property type="entry name" value="HTH_LACI"/>
    <property type="match status" value="1"/>
</dbReference>
<dbReference type="RefSeq" id="WP_230445482.1">
    <property type="nucleotide sequence ID" value="NZ_JARWAI010000003.1"/>
</dbReference>
<evidence type="ECO:0000256" key="2">
    <source>
        <dbReference type="ARBA" id="ARBA00023125"/>
    </source>
</evidence>
<dbReference type="InterPro" id="IPR000843">
    <property type="entry name" value="HTH_LacI"/>
</dbReference>
<dbReference type="Gene3D" id="3.40.50.2300">
    <property type="match status" value="2"/>
</dbReference>
<evidence type="ECO:0000313" key="5">
    <source>
        <dbReference type="EMBL" id="MDR5874309.1"/>
    </source>
</evidence>
<dbReference type="GO" id="GO:0003677">
    <property type="term" value="F:DNA binding"/>
    <property type="evidence" value="ECO:0007669"/>
    <property type="project" value="UniProtKB-KW"/>
</dbReference>
<dbReference type="SUPFAM" id="SSF53822">
    <property type="entry name" value="Periplasmic binding protein-like I"/>
    <property type="match status" value="1"/>
</dbReference>
<dbReference type="Pfam" id="PF00356">
    <property type="entry name" value="LacI"/>
    <property type="match status" value="1"/>
</dbReference>
<dbReference type="PANTHER" id="PTHR30146:SF109">
    <property type="entry name" value="HTH-TYPE TRANSCRIPTIONAL REGULATOR GALS"/>
    <property type="match status" value="1"/>
</dbReference>
<evidence type="ECO:0000256" key="1">
    <source>
        <dbReference type="ARBA" id="ARBA00023015"/>
    </source>
</evidence>